<feature type="compositionally biased region" description="Low complexity" evidence="8">
    <location>
        <begin position="306"/>
        <end position="318"/>
    </location>
</feature>
<evidence type="ECO:0000313" key="10">
    <source>
        <dbReference type="EMBL" id="EIC23506.1"/>
    </source>
</evidence>
<dbReference type="GO" id="GO:0018104">
    <property type="term" value="P:peptidoglycan-protein cross-linking"/>
    <property type="evidence" value="ECO:0007669"/>
    <property type="project" value="TreeGrafter"/>
</dbReference>
<comment type="similarity">
    <text evidence="2">Belongs to the YkuD family.</text>
</comment>
<dbReference type="GO" id="GO:0008360">
    <property type="term" value="P:regulation of cell shape"/>
    <property type="evidence" value="ECO:0007669"/>
    <property type="project" value="UniProtKB-UniRule"/>
</dbReference>
<evidence type="ECO:0000256" key="7">
    <source>
        <dbReference type="PROSITE-ProRule" id="PRU01373"/>
    </source>
</evidence>
<dbReference type="UniPathway" id="UPA00219"/>
<dbReference type="Gene3D" id="2.40.440.10">
    <property type="entry name" value="L,D-transpeptidase catalytic domain-like"/>
    <property type="match status" value="1"/>
</dbReference>
<dbReference type="InterPro" id="IPR005490">
    <property type="entry name" value="LD_TPept_cat_dom"/>
</dbReference>
<evidence type="ECO:0000256" key="8">
    <source>
        <dbReference type="SAM" id="MobiDB-lite"/>
    </source>
</evidence>
<evidence type="ECO:0000256" key="2">
    <source>
        <dbReference type="ARBA" id="ARBA00005992"/>
    </source>
</evidence>
<name>H8YYI0_9GAMM</name>
<evidence type="ECO:0000259" key="9">
    <source>
        <dbReference type="PROSITE" id="PS52029"/>
    </source>
</evidence>
<dbReference type="PANTHER" id="PTHR30582:SF2">
    <property type="entry name" value="L,D-TRANSPEPTIDASE YCIB-RELATED"/>
    <property type="match status" value="1"/>
</dbReference>
<dbReference type="SUPFAM" id="SSF141523">
    <property type="entry name" value="L,D-transpeptidase catalytic domain-like"/>
    <property type="match status" value="1"/>
</dbReference>
<feature type="region of interest" description="Disordered" evidence="8">
    <location>
        <begin position="301"/>
        <end position="392"/>
    </location>
</feature>
<dbReference type="GO" id="GO:0071972">
    <property type="term" value="F:peptidoglycan L,D-transpeptidase activity"/>
    <property type="evidence" value="ECO:0007669"/>
    <property type="project" value="TreeGrafter"/>
</dbReference>
<keyword evidence="11" id="KW-1185">Reference proteome</keyword>
<dbReference type="AlphaFoldDB" id="H8YYI0"/>
<keyword evidence="4 7" id="KW-0133">Cell shape</keyword>
<feature type="region of interest" description="Disordered" evidence="8">
    <location>
        <begin position="46"/>
        <end position="90"/>
    </location>
</feature>
<proteinExistence type="inferred from homology"/>
<dbReference type="eggNOG" id="COG1376">
    <property type="taxonomic scope" value="Bacteria"/>
</dbReference>
<dbReference type="GO" id="GO:0016740">
    <property type="term" value="F:transferase activity"/>
    <property type="evidence" value="ECO:0007669"/>
    <property type="project" value="UniProtKB-KW"/>
</dbReference>
<dbReference type="STRING" id="631362.Thi970DRAFT_01177"/>
<comment type="pathway">
    <text evidence="1 7">Cell wall biogenesis; peptidoglycan biosynthesis.</text>
</comment>
<evidence type="ECO:0000256" key="6">
    <source>
        <dbReference type="ARBA" id="ARBA00023316"/>
    </source>
</evidence>
<organism evidence="10 11">
    <name type="scientific">Thiorhodovibrio frisius</name>
    <dbReference type="NCBI Taxonomy" id="631362"/>
    <lineage>
        <taxon>Bacteria</taxon>
        <taxon>Pseudomonadati</taxon>
        <taxon>Pseudomonadota</taxon>
        <taxon>Gammaproteobacteria</taxon>
        <taxon>Chromatiales</taxon>
        <taxon>Chromatiaceae</taxon>
        <taxon>Thiorhodovibrio</taxon>
    </lineage>
</organism>
<evidence type="ECO:0000256" key="4">
    <source>
        <dbReference type="ARBA" id="ARBA00022960"/>
    </source>
</evidence>
<dbReference type="Proteomes" id="UP000002964">
    <property type="component" value="Unassembled WGS sequence"/>
</dbReference>
<keyword evidence="5 7" id="KW-0573">Peptidoglycan synthesis</keyword>
<dbReference type="EMBL" id="JH603168">
    <property type="protein sequence ID" value="EIC23506.1"/>
    <property type="molecule type" value="Genomic_DNA"/>
</dbReference>
<dbReference type="InterPro" id="IPR038063">
    <property type="entry name" value="Transpep_catalytic_dom"/>
</dbReference>
<dbReference type="GO" id="GO:0071555">
    <property type="term" value="P:cell wall organization"/>
    <property type="evidence" value="ECO:0007669"/>
    <property type="project" value="UniProtKB-UniRule"/>
</dbReference>
<reference evidence="10 11" key="2">
    <citation type="submission" date="2011-11" db="EMBL/GenBank/DDBJ databases">
        <authorList>
            <consortium name="US DOE Joint Genome Institute"/>
            <person name="Lucas S."/>
            <person name="Han J."/>
            <person name="Lapidus A."/>
            <person name="Cheng J.-F."/>
            <person name="Goodwin L."/>
            <person name="Pitluck S."/>
            <person name="Peters L."/>
            <person name="Ovchinnikova G."/>
            <person name="Zhang X."/>
            <person name="Detter J.C."/>
            <person name="Han C."/>
            <person name="Tapia R."/>
            <person name="Land M."/>
            <person name="Hauser L."/>
            <person name="Kyrpides N."/>
            <person name="Ivanova N."/>
            <person name="Pagani I."/>
            <person name="Vogl K."/>
            <person name="Liu Z."/>
            <person name="Overmann J."/>
            <person name="Frigaard N.-U."/>
            <person name="Bryant D."/>
            <person name="Woyke T."/>
        </authorList>
    </citation>
    <scope>NUCLEOTIDE SEQUENCE [LARGE SCALE GENOMIC DNA]</scope>
    <source>
        <strain evidence="10 11">970</strain>
    </source>
</reference>
<gene>
    <name evidence="10" type="ORF">Thi970DRAFT_01177</name>
</gene>
<dbReference type="GO" id="GO:0005576">
    <property type="term" value="C:extracellular region"/>
    <property type="evidence" value="ECO:0007669"/>
    <property type="project" value="TreeGrafter"/>
</dbReference>
<dbReference type="Pfam" id="PF03734">
    <property type="entry name" value="YkuD"/>
    <property type="match status" value="1"/>
</dbReference>
<feature type="compositionally biased region" description="Low complexity" evidence="8">
    <location>
        <begin position="328"/>
        <end position="384"/>
    </location>
</feature>
<evidence type="ECO:0000313" key="11">
    <source>
        <dbReference type="Proteomes" id="UP000002964"/>
    </source>
</evidence>
<feature type="domain" description="L,D-TPase catalytic" evidence="9">
    <location>
        <begin position="110"/>
        <end position="249"/>
    </location>
</feature>
<reference evidence="11" key="1">
    <citation type="submission" date="2011-06" db="EMBL/GenBank/DDBJ databases">
        <authorList>
            <consortium name="US DOE Joint Genome Institute (JGI-PGF)"/>
            <person name="Lucas S."/>
            <person name="Han J."/>
            <person name="Lapidus A."/>
            <person name="Cheng J.-F."/>
            <person name="Goodwin L."/>
            <person name="Pitluck S."/>
            <person name="Peters L."/>
            <person name="Land M.L."/>
            <person name="Hauser L."/>
            <person name="Vogl K."/>
            <person name="Liu Z."/>
            <person name="Overmann J."/>
            <person name="Frigaard N.-U."/>
            <person name="Bryant D.A."/>
            <person name="Woyke T.J."/>
        </authorList>
    </citation>
    <scope>NUCLEOTIDE SEQUENCE [LARGE SCALE GENOMIC DNA]</scope>
    <source>
        <strain evidence="11">970</strain>
    </source>
</reference>
<evidence type="ECO:0000256" key="1">
    <source>
        <dbReference type="ARBA" id="ARBA00004752"/>
    </source>
</evidence>
<keyword evidence="6 7" id="KW-0961">Cell wall biogenesis/degradation</keyword>
<protein>
    <recommendedName>
        <fullName evidence="9">L,D-TPase catalytic domain-containing protein</fullName>
    </recommendedName>
</protein>
<dbReference type="InterPro" id="IPR050979">
    <property type="entry name" value="LD-transpeptidase"/>
</dbReference>
<dbReference type="HOGENOM" id="CLU_703859_0_0_6"/>
<dbReference type="PANTHER" id="PTHR30582">
    <property type="entry name" value="L,D-TRANSPEPTIDASE"/>
    <property type="match status" value="1"/>
</dbReference>
<evidence type="ECO:0000256" key="3">
    <source>
        <dbReference type="ARBA" id="ARBA00022679"/>
    </source>
</evidence>
<evidence type="ECO:0000256" key="5">
    <source>
        <dbReference type="ARBA" id="ARBA00022984"/>
    </source>
</evidence>
<dbReference type="CDD" id="cd16913">
    <property type="entry name" value="YkuD_like"/>
    <property type="match status" value="1"/>
</dbReference>
<feature type="active site" description="Nucleophile" evidence="7">
    <location>
        <position position="225"/>
    </location>
</feature>
<keyword evidence="3" id="KW-0808">Transferase</keyword>
<accession>H8YYI0</accession>
<sequence length="392" mass="40439">MKQMNKLPAMAALKLRSDALNPRAWLINAMHIGLLGALLSGCTQSLPERPDKEAPEAEATETAAAAEAEADKPADEPLPWPPANGDIPQPQEAAAVGKMFEWRGGGRRVSRIVIDTDTQQARFFAGEDLVGWSNVATGVSSHRTPTGEFSILEKVSDKRSNLYGRIYDSEGKLVKRNAKAGRDAVPAGGRFVGARMPHFLRMTYDGVGMHAGPIPRPGSPASHGCIRMPAQLADALFDHVDEGARVTVIGSQGPSYGNYAERVKARQGEARARRAAAKASQEGEPLDGLDAEIAALRGEEFPPKASSSGSEPEGGDSPAARPSATETDSASDANASGDANASSSDATVSGDANASSDASASGAAEQSGSGSDASASPASQAAGSVKPPMPAT</sequence>
<dbReference type="PROSITE" id="PS52029">
    <property type="entry name" value="LD_TPASE"/>
    <property type="match status" value="1"/>
</dbReference>
<feature type="active site" description="Proton donor/acceptor" evidence="7">
    <location>
        <position position="210"/>
    </location>
</feature>